<feature type="region of interest" description="Disordered" evidence="1">
    <location>
        <begin position="383"/>
        <end position="402"/>
    </location>
</feature>
<dbReference type="Proteomes" id="UP000310108">
    <property type="component" value="Unassembled WGS sequence"/>
</dbReference>
<accession>A0A4U6XDV6</accession>
<evidence type="ECO:0000313" key="2">
    <source>
        <dbReference type="EMBL" id="TKW53409.1"/>
    </source>
</evidence>
<protein>
    <submittedName>
        <fullName evidence="2">Uncharacterized protein</fullName>
    </submittedName>
</protein>
<feature type="compositionally biased region" description="Basic and acidic residues" evidence="1">
    <location>
        <begin position="392"/>
        <end position="402"/>
    </location>
</feature>
<reference evidence="2 3" key="1">
    <citation type="journal article" date="2019" name="PLoS ONE">
        <title>Comparative genome analysis indicates high evolutionary potential of pathogenicity genes in Colletotrichum tanaceti.</title>
        <authorList>
            <person name="Lelwala R.V."/>
            <person name="Korhonen P.K."/>
            <person name="Young N.D."/>
            <person name="Scott J.B."/>
            <person name="Ades P.A."/>
            <person name="Gasser R.B."/>
            <person name="Taylor P.W.J."/>
        </authorList>
    </citation>
    <scope>NUCLEOTIDE SEQUENCE [LARGE SCALE GENOMIC DNA]</scope>
    <source>
        <strain evidence="2">BRIP57314</strain>
    </source>
</reference>
<evidence type="ECO:0000256" key="1">
    <source>
        <dbReference type="SAM" id="MobiDB-lite"/>
    </source>
</evidence>
<keyword evidence="3" id="KW-1185">Reference proteome</keyword>
<dbReference type="AlphaFoldDB" id="A0A4U6XDV6"/>
<gene>
    <name evidence="2" type="ORF">CTA1_11320</name>
</gene>
<comment type="caution">
    <text evidence="2">The sequence shown here is derived from an EMBL/GenBank/DDBJ whole genome shotgun (WGS) entry which is preliminary data.</text>
</comment>
<organism evidence="2 3">
    <name type="scientific">Colletotrichum tanaceti</name>
    <dbReference type="NCBI Taxonomy" id="1306861"/>
    <lineage>
        <taxon>Eukaryota</taxon>
        <taxon>Fungi</taxon>
        <taxon>Dikarya</taxon>
        <taxon>Ascomycota</taxon>
        <taxon>Pezizomycotina</taxon>
        <taxon>Sordariomycetes</taxon>
        <taxon>Hypocreomycetidae</taxon>
        <taxon>Glomerellales</taxon>
        <taxon>Glomerellaceae</taxon>
        <taxon>Colletotrichum</taxon>
        <taxon>Colletotrichum destructivum species complex</taxon>
    </lineage>
</organism>
<sequence>MRPAASNSKLGVGVASFPLTRRIYAAHDIKQPVVLQARHNNLDAQRRPEVQPPVNLALVPELAVPLVPAPQNPATATAAAAALALRPAELQVALLDVAHRHRRRGVVQQDPAAGHAHGVVAVDGRHGVRCHGADEGVELLPAAAVLVVLDPDPEHLALQPCALGLEPGEAREWLRLALFEARRRPRHQRFARRLDHLGHGDTPVGPHQLVHDGLRPGPRRGASQLDDLDAGGRREEVGHFVHHVGDGRVEGAVPVAAEDADDQLARGAGHDLAHEGVNVLDAPGDGTGDGLDRGAAQALDPGQRLAAVGHTAVGGLEAVDAVAHGRHADAAADVGADADHAAPHGDEGALAARGAAGSAQAVDRVHGAAEDVVDRVEAGEGLRHVGLGQDDAAQREEEVDQGRVPRGGLVAQVGQADGRVDAGDVEAVLDRHGQAVQGPEGHAVLAEVVVEVPRALQGGVEEGLRQAVCELVGDGGAVAKGLGHLDRRETARGDGLAQLRDRVRLGDGDLGRREEPAREVKDVLGPVLKPRRVFGEDVGRYVPLRRDATCSLGLLASGDAFPRFLLCSRRHDESR</sequence>
<proteinExistence type="predicted"/>
<name>A0A4U6XDV6_9PEZI</name>
<evidence type="ECO:0000313" key="3">
    <source>
        <dbReference type="Proteomes" id="UP000310108"/>
    </source>
</evidence>
<dbReference type="EMBL" id="PJEX01000187">
    <property type="protein sequence ID" value="TKW53409.1"/>
    <property type="molecule type" value="Genomic_DNA"/>
</dbReference>